<protein>
    <recommendedName>
        <fullName evidence="1">Reverse transcriptase domain-containing protein</fullName>
    </recommendedName>
</protein>
<reference evidence="2" key="1">
    <citation type="submission" date="2018-02" db="EMBL/GenBank/DDBJ databases">
        <authorList>
            <person name="Cohen D.B."/>
            <person name="Kent A.D."/>
        </authorList>
    </citation>
    <scope>NUCLEOTIDE SEQUENCE</scope>
</reference>
<evidence type="ECO:0000313" key="2">
    <source>
        <dbReference type="EMBL" id="SPC84162.1"/>
    </source>
</evidence>
<accession>A0A2N9FAD1</accession>
<dbReference type="PANTHER" id="PTHR33710">
    <property type="entry name" value="BNAC02G09200D PROTEIN"/>
    <property type="match status" value="1"/>
</dbReference>
<dbReference type="PANTHER" id="PTHR33710:SF77">
    <property type="entry name" value="DNASE I-LIKE SUPERFAMILY PROTEIN"/>
    <property type="match status" value="1"/>
</dbReference>
<dbReference type="Gene3D" id="3.60.10.10">
    <property type="entry name" value="Endonuclease/exonuclease/phosphatase"/>
    <property type="match status" value="1"/>
</dbReference>
<dbReference type="EMBL" id="OIVN01000691">
    <property type="protein sequence ID" value="SPC84162.1"/>
    <property type="molecule type" value="Genomic_DNA"/>
</dbReference>
<feature type="domain" description="Reverse transcriptase" evidence="1">
    <location>
        <begin position="334"/>
        <end position="468"/>
    </location>
</feature>
<dbReference type="InterPro" id="IPR000477">
    <property type="entry name" value="RT_dom"/>
</dbReference>
<dbReference type="SUPFAM" id="SSF56219">
    <property type="entry name" value="DNase I-like"/>
    <property type="match status" value="1"/>
</dbReference>
<dbReference type="Pfam" id="PF00078">
    <property type="entry name" value="RVT_1"/>
    <property type="match status" value="1"/>
</dbReference>
<gene>
    <name evidence="2" type="ORF">FSB_LOCUS12044</name>
</gene>
<evidence type="ECO:0000259" key="1">
    <source>
        <dbReference type="Pfam" id="PF00078"/>
    </source>
</evidence>
<proteinExistence type="predicted"/>
<dbReference type="InterPro" id="IPR036691">
    <property type="entry name" value="Endo/exonu/phosph_ase_sf"/>
</dbReference>
<name>A0A2N9FAD1_FAGSY</name>
<dbReference type="AlphaFoldDB" id="A0A2N9FAD1"/>
<organism evidence="2">
    <name type="scientific">Fagus sylvatica</name>
    <name type="common">Beechnut</name>
    <dbReference type="NCBI Taxonomy" id="28930"/>
    <lineage>
        <taxon>Eukaryota</taxon>
        <taxon>Viridiplantae</taxon>
        <taxon>Streptophyta</taxon>
        <taxon>Embryophyta</taxon>
        <taxon>Tracheophyta</taxon>
        <taxon>Spermatophyta</taxon>
        <taxon>Magnoliopsida</taxon>
        <taxon>eudicotyledons</taxon>
        <taxon>Gunneridae</taxon>
        <taxon>Pentapetalae</taxon>
        <taxon>rosids</taxon>
        <taxon>fabids</taxon>
        <taxon>Fagales</taxon>
        <taxon>Fagaceae</taxon>
        <taxon>Fagus</taxon>
    </lineage>
</organism>
<sequence length="549" mass="62452">MVQLPWLCMGDFNEILSVDERSGEVPGMYGRMQDFNEVVNRCGLIDMGFRGVPFTWDNRCAGEGFVKKRLDRALATAPWLERFSLSSVSHVLCSHSDHVPILLQMDVSFSYHRPKRRPRKFEEKWALHPECEVIIREVWANNVVQGSPMYIVCEKIKRCRDRLFKWYNEISGKFHALILDKTQSLVHLVEGNILGANNSAIAATKSEINRLLLSEELHWRQNSRMTWLAAGDSNTKYFHNHAQQRRRTNHMAGILNDHHEWCTMDQQMESVAVEYFERLFASSHLAWIQETLLAVASTVLQDTNQKLLLPFTADEVRVAFFQMHPSKAPGPDGKRRGKRGEMALKLDMSKAYDCVEWDFLEAIMRKLGFADQWVSVTMSCVRTVQYSVLLDGVPKGYITPTRGIRQGDPLSPYLFLICVKGLSALLRQASISGRLKGNQTSRGGPWVSHLFFADNSLLFGQANIADSESVLQGWKERFLSRAGREILIKAVAQAIPTYAMNCFKLPKTWCEEINGLIVRDRLQKFAPVQHGVAGEAVLETSPEPPILVL</sequence>